<accession>A0A2A9N6K3</accession>
<dbReference type="OrthoDB" id="3056587at2759"/>
<name>A0A2A9N6K3_9AGAR</name>
<dbReference type="Proteomes" id="UP000242287">
    <property type="component" value="Unassembled WGS sequence"/>
</dbReference>
<evidence type="ECO:0000313" key="2">
    <source>
        <dbReference type="Proteomes" id="UP000242287"/>
    </source>
</evidence>
<proteinExistence type="predicted"/>
<organism evidence="1 2">
    <name type="scientific">Amanita thiersii Skay4041</name>
    <dbReference type="NCBI Taxonomy" id="703135"/>
    <lineage>
        <taxon>Eukaryota</taxon>
        <taxon>Fungi</taxon>
        <taxon>Dikarya</taxon>
        <taxon>Basidiomycota</taxon>
        <taxon>Agaricomycotina</taxon>
        <taxon>Agaricomycetes</taxon>
        <taxon>Agaricomycetidae</taxon>
        <taxon>Agaricales</taxon>
        <taxon>Pluteineae</taxon>
        <taxon>Amanitaceae</taxon>
        <taxon>Amanita</taxon>
    </lineage>
</organism>
<dbReference type="AlphaFoldDB" id="A0A2A9N6K3"/>
<protein>
    <submittedName>
        <fullName evidence="1">Uncharacterized protein</fullName>
    </submittedName>
</protein>
<evidence type="ECO:0000313" key="1">
    <source>
        <dbReference type="EMBL" id="PFH45725.1"/>
    </source>
</evidence>
<gene>
    <name evidence="1" type="ORF">AMATHDRAFT_8747</name>
</gene>
<reference evidence="1 2" key="1">
    <citation type="submission" date="2014-02" db="EMBL/GenBank/DDBJ databases">
        <title>Transposable element dynamics among asymbiotic and ectomycorrhizal Amanita fungi.</title>
        <authorList>
            <consortium name="DOE Joint Genome Institute"/>
            <person name="Hess J."/>
            <person name="Skrede I."/>
            <person name="Wolfe B."/>
            <person name="LaButti K."/>
            <person name="Ohm R.A."/>
            <person name="Grigoriev I.V."/>
            <person name="Pringle A."/>
        </authorList>
    </citation>
    <scope>NUCLEOTIDE SEQUENCE [LARGE SCALE GENOMIC DNA]</scope>
    <source>
        <strain evidence="1 2">SKay4041</strain>
    </source>
</reference>
<dbReference type="EMBL" id="KZ302302">
    <property type="protein sequence ID" value="PFH45725.1"/>
    <property type="molecule type" value="Genomic_DNA"/>
</dbReference>
<sequence>MAVPELPYELWFKIISIVISSCIHKVMMSPDNDPYAKRELLIKWGLRDLTWEKNAFCTLRLVSGLFDVITMEVAKRALHPRDSDDLIEFDPTQGEGGRRGAWKCEMKSGDIGDDDIRRIYHLFKAMKSYKMDPCLVRTTLLAPYLQYREGISFRVSMFGWEGFPKIMGTEKQFWLFVSQYHDVVYDISGRVVLPEAQELVRTSLQKERVICRTGFDISRRMYQLCERPELSGVSPVIPSAFDSYLDETYNLLKRNSETYAKVWKELETFAPPPLLELPQVKRAADLIMEKNLHSGLVSLVTSWV</sequence>
<keyword evidence="2" id="KW-1185">Reference proteome</keyword>